<feature type="domain" description="Tubulin-folding cofactor D ARM repeats" evidence="5">
    <location>
        <begin position="372"/>
        <end position="616"/>
    </location>
</feature>
<accession>A0AAN9FSS9</accession>
<dbReference type="InterPro" id="IPR058033">
    <property type="entry name" value="ARM_TBCD_2nd"/>
</dbReference>
<dbReference type="PANTHER" id="PTHR12658">
    <property type="entry name" value="BETA-TUBULIN COFACTOR D"/>
    <property type="match status" value="1"/>
</dbReference>
<evidence type="ECO:0000313" key="6">
    <source>
        <dbReference type="EMBL" id="KAK7280546.1"/>
    </source>
</evidence>
<dbReference type="Pfam" id="PF12612">
    <property type="entry name" value="TFCD_C"/>
    <property type="match status" value="1"/>
</dbReference>
<keyword evidence="1" id="KW-0143">Chaperone</keyword>
<evidence type="ECO:0000256" key="2">
    <source>
        <dbReference type="PROSITE-ProRule" id="PRU00103"/>
    </source>
</evidence>
<evidence type="ECO:0000313" key="7">
    <source>
        <dbReference type="Proteomes" id="UP001359559"/>
    </source>
</evidence>
<dbReference type="InterPro" id="IPR021133">
    <property type="entry name" value="HEAT_type_2"/>
</dbReference>
<dbReference type="InterPro" id="IPR022577">
    <property type="entry name" value="TBCD_C"/>
</dbReference>
<dbReference type="EMBL" id="JAYKXN010000006">
    <property type="protein sequence ID" value="KAK7280546.1"/>
    <property type="molecule type" value="Genomic_DNA"/>
</dbReference>
<dbReference type="GO" id="GO:0048487">
    <property type="term" value="F:beta-tubulin binding"/>
    <property type="evidence" value="ECO:0007669"/>
    <property type="project" value="InterPro"/>
</dbReference>
<evidence type="ECO:0000256" key="3">
    <source>
        <dbReference type="SAM" id="MobiDB-lite"/>
    </source>
</evidence>
<dbReference type="PANTHER" id="PTHR12658:SF0">
    <property type="entry name" value="TUBULIN-SPECIFIC CHAPERONE D"/>
    <property type="match status" value="1"/>
</dbReference>
<evidence type="ECO:0008006" key="8">
    <source>
        <dbReference type="Google" id="ProtNLM"/>
    </source>
</evidence>
<reference evidence="6 7" key="1">
    <citation type="submission" date="2024-01" db="EMBL/GenBank/DDBJ databases">
        <title>The genomes of 5 underutilized Papilionoideae crops provide insights into root nodulation and disease resistance.</title>
        <authorList>
            <person name="Yuan L."/>
        </authorList>
    </citation>
    <scope>NUCLEOTIDE SEQUENCE [LARGE SCALE GENOMIC DNA]</scope>
    <source>
        <strain evidence="6">LY-2023</strain>
        <tissue evidence="6">Leaf</tissue>
    </source>
</reference>
<dbReference type="PROSITE" id="PS50077">
    <property type="entry name" value="HEAT_REPEAT"/>
    <property type="match status" value="1"/>
</dbReference>
<feature type="region of interest" description="Disordered" evidence="3">
    <location>
        <begin position="46"/>
        <end position="79"/>
    </location>
</feature>
<organism evidence="6 7">
    <name type="scientific">Clitoria ternatea</name>
    <name type="common">Butterfly pea</name>
    <dbReference type="NCBI Taxonomy" id="43366"/>
    <lineage>
        <taxon>Eukaryota</taxon>
        <taxon>Viridiplantae</taxon>
        <taxon>Streptophyta</taxon>
        <taxon>Embryophyta</taxon>
        <taxon>Tracheophyta</taxon>
        <taxon>Spermatophyta</taxon>
        <taxon>Magnoliopsida</taxon>
        <taxon>eudicotyledons</taxon>
        <taxon>Gunneridae</taxon>
        <taxon>Pentapetalae</taxon>
        <taxon>rosids</taxon>
        <taxon>fabids</taxon>
        <taxon>Fabales</taxon>
        <taxon>Fabaceae</taxon>
        <taxon>Papilionoideae</taxon>
        <taxon>50 kb inversion clade</taxon>
        <taxon>NPAAA clade</taxon>
        <taxon>indigoferoid/millettioid clade</taxon>
        <taxon>Phaseoleae</taxon>
        <taxon>Clitoria</taxon>
    </lineage>
</organism>
<dbReference type="GO" id="GO:0005096">
    <property type="term" value="F:GTPase activator activity"/>
    <property type="evidence" value="ECO:0007669"/>
    <property type="project" value="InterPro"/>
</dbReference>
<dbReference type="Proteomes" id="UP001359559">
    <property type="component" value="Unassembled WGS sequence"/>
</dbReference>
<evidence type="ECO:0000259" key="5">
    <source>
        <dbReference type="Pfam" id="PF25767"/>
    </source>
</evidence>
<dbReference type="SUPFAM" id="SSF48371">
    <property type="entry name" value="ARM repeat"/>
    <property type="match status" value="1"/>
</dbReference>
<dbReference type="InterPro" id="IPR016024">
    <property type="entry name" value="ARM-type_fold"/>
</dbReference>
<dbReference type="GO" id="GO:0007021">
    <property type="term" value="P:tubulin complex assembly"/>
    <property type="evidence" value="ECO:0007669"/>
    <property type="project" value="InterPro"/>
</dbReference>
<sequence length="1326" mass="147933">MISLCYRSLVKLFHIQNSKLSRNHRLLHHFTHSQLELNTPTSITLPQHKNRRSRQNTTIPKAKMEPNQDTATMNQEEDELDTKERVLQKYFLQEWKIVKSLLDDTVHNARVSDPSSVHKIRSIMDKYQEQGQLLEPYLETIVSPLMSIIRSRTIELGVASDEILDIIKPICIIIYTLVTVCGYKSVVKFFPHQVSDLELAVSLLEKCHLTNSVTSLRQESTGEMEAKCVMLLWLYILVLVPFDISTVDTSIANSDNVTEFEVAPLVLRIIGFCKDYLSTPGPMRTMAGLVLSRLLTRPDMPKAFTSFVDWTHTVMSSATEDAFHHFQLLGVVAALASIFKAGSRNLLLDAIPVVWNETSVLYKSSNAARSPLLRKYLMKLTQRVGLSSLPHRLPSWRYMGRITKLNVSLNTSNKIDQSNLAVNDNFSDSNEIADGEDEDMEVPDHVEEIIEMLLSGLRDMDTVVRWSAAKGIGRISAHLTSSLSEEVLSSVLELFSPGEGDGSWHGGCLALAELARRGLLLPASFPKVVPVIVKAVHYDVRRGPHSVGSHVRDAAAYVCWAFGRAYYHADMRSILEELAPHLLTVACYDREVNCRRAAAAAFQENVGRQGNYPHGIDIVNTADYFSLSSRVNSYLHVAVFIAQYEGYLFPFVEDLLDRKICHWDKSLRELAAEALSFLVKYDPQYFASAVIEKLIPCTLSSDLCMRHGATLATGELVLALHQCNFALPSDKQKSLAGVVPAIEKARLYRGKGGEIMRAAVSRFIECISISKVALSEKIKRSLLDTLNENLRHPNSQIQNAAVKALKHFIPAYLMTSDNKGPSDVTAKYLGMLTDPNVAVRRGSALAIGVLPCELLASQWRNVILNLCGCCAIEENPEDRDAEARVNAVKGLTSVCETLINGREDSATSFIENDSLFILMKNEVMMSLFKALDDYSVDNRGDVGSWVREAALDGLEKCTYMLCKIDKLVCLSGRSDGNEIESIAHPSADSMPKNNQELPFFDENLATNLVGGICKQAVEKMDKLREAAANVLCRILYNQIIYIPHIPFREKLEEVIPKEADIKWAVPSYSYPRFVQLLQFGCYSRDVLSGLVISIGGLQDSLKKVSLLALLDYLEGVGSEKPDTRSSRVYMLSVDIQWVLQQYKKCDRVIIPALKTIEILFSKKIFLNMEAHTPTFCAAVLDCLAIELKGSKDFSKLYAGIAILGYVASVSEPINMRAFSQLLNFLAHRYPKIRKASAEQLYLVLLQNGNLVAEDKTEKALELISETCWDGNIDLAKHQRLKLYETVGLEVGPLGKSSDGSKKISSKKPIDMDENASYSSLVESSGF</sequence>
<dbReference type="InterPro" id="IPR033162">
    <property type="entry name" value="TBCD"/>
</dbReference>
<keyword evidence="7" id="KW-1185">Reference proteome</keyword>
<dbReference type="GO" id="GO:0007023">
    <property type="term" value="P:post-chaperonin tubulin folding pathway"/>
    <property type="evidence" value="ECO:0007669"/>
    <property type="project" value="InterPro"/>
</dbReference>
<proteinExistence type="predicted"/>
<evidence type="ECO:0000256" key="1">
    <source>
        <dbReference type="ARBA" id="ARBA00023186"/>
    </source>
</evidence>
<name>A0AAN9FSS9_CLITE</name>
<dbReference type="Pfam" id="PF25767">
    <property type="entry name" value="ARM_TBCD_2nd"/>
    <property type="match status" value="1"/>
</dbReference>
<dbReference type="Pfam" id="PF23579">
    <property type="entry name" value="ARM_TBCD"/>
    <property type="match status" value="1"/>
</dbReference>
<protein>
    <recommendedName>
        <fullName evidence="8">Tubulin-specific chaperone D</fullName>
    </recommendedName>
</protein>
<dbReference type="GO" id="GO:0000226">
    <property type="term" value="P:microtubule cytoskeleton organization"/>
    <property type="evidence" value="ECO:0007669"/>
    <property type="project" value="TreeGrafter"/>
</dbReference>
<comment type="caution">
    <text evidence="6">The sequence shown here is derived from an EMBL/GenBank/DDBJ whole genome shotgun (WGS) entry which is preliminary data.</text>
</comment>
<feature type="repeat" description="HEAT" evidence="2">
    <location>
        <begin position="449"/>
        <end position="486"/>
    </location>
</feature>
<dbReference type="Gene3D" id="1.25.10.10">
    <property type="entry name" value="Leucine-rich Repeat Variant"/>
    <property type="match status" value="2"/>
</dbReference>
<feature type="domain" description="Tubulin-folding cofactor D C-terminal" evidence="4">
    <location>
        <begin position="1007"/>
        <end position="1195"/>
    </location>
</feature>
<evidence type="ECO:0000259" key="4">
    <source>
        <dbReference type="Pfam" id="PF12612"/>
    </source>
</evidence>
<dbReference type="InterPro" id="IPR011989">
    <property type="entry name" value="ARM-like"/>
</dbReference>
<dbReference type="FunFam" id="1.25.10.10:FF:000457">
    <property type="entry name" value="Tubulin-folding cofactor D"/>
    <property type="match status" value="1"/>
</dbReference>
<gene>
    <name evidence="6" type="ORF">RJT34_25610</name>
</gene>